<protein>
    <recommendedName>
        <fullName evidence="2">Secretion system C-terminal sorting domain-containing protein</fullName>
    </recommendedName>
</protein>
<feature type="chain" id="PRO_5009528784" description="Secretion system C-terminal sorting domain-containing protein" evidence="1">
    <location>
        <begin position="28"/>
        <end position="136"/>
    </location>
</feature>
<evidence type="ECO:0000259" key="2">
    <source>
        <dbReference type="Pfam" id="PF18962"/>
    </source>
</evidence>
<dbReference type="Pfam" id="PF18962">
    <property type="entry name" value="Por_Secre_tail"/>
    <property type="match status" value="1"/>
</dbReference>
<accession>A0A1F7FKA2</accession>
<feature type="domain" description="Secretion system C-terminal sorting" evidence="2">
    <location>
        <begin position="59"/>
        <end position="132"/>
    </location>
</feature>
<gene>
    <name evidence="3" type="ORF">A2519_11645</name>
</gene>
<evidence type="ECO:0000313" key="4">
    <source>
        <dbReference type="Proteomes" id="UP000179243"/>
    </source>
</evidence>
<proteinExistence type="predicted"/>
<sequence>MKRIAHGLRAGMFFLFCAASFAQMASATVSWSWSNSFNLTTAVEHNHNVLHAGDLIVAPNPFNPAVTIIVNGNGAETLRATSLRVYNTNGRMVADLTSGVINNRVTWDAGTHPSGVYVVRAMTGGNILTKRITLLR</sequence>
<keyword evidence="1" id="KW-0732">Signal</keyword>
<reference evidence="3 4" key="1">
    <citation type="journal article" date="2016" name="Nat. Commun.">
        <title>Thousands of microbial genomes shed light on interconnected biogeochemical processes in an aquifer system.</title>
        <authorList>
            <person name="Anantharaman K."/>
            <person name="Brown C.T."/>
            <person name="Hug L.A."/>
            <person name="Sharon I."/>
            <person name="Castelle C.J."/>
            <person name="Probst A.J."/>
            <person name="Thomas B.C."/>
            <person name="Singh A."/>
            <person name="Wilkins M.J."/>
            <person name="Karaoz U."/>
            <person name="Brodie E.L."/>
            <person name="Williams K.H."/>
            <person name="Hubbard S.S."/>
            <person name="Banfield J.F."/>
        </authorList>
    </citation>
    <scope>NUCLEOTIDE SEQUENCE [LARGE SCALE GENOMIC DNA]</scope>
</reference>
<dbReference type="Proteomes" id="UP000179243">
    <property type="component" value="Unassembled WGS sequence"/>
</dbReference>
<dbReference type="InterPro" id="IPR026444">
    <property type="entry name" value="Secre_tail"/>
</dbReference>
<feature type="signal peptide" evidence="1">
    <location>
        <begin position="1"/>
        <end position="27"/>
    </location>
</feature>
<organism evidence="3 4">
    <name type="scientific">Candidatus Raymondbacteria bacterium RIFOXYD12_FULL_49_13</name>
    <dbReference type="NCBI Taxonomy" id="1817890"/>
    <lineage>
        <taxon>Bacteria</taxon>
        <taxon>Raymondiibacteriota</taxon>
    </lineage>
</organism>
<evidence type="ECO:0000256" key="1">
    <source>
        <dbReference type="SAM" id="SignalP"/>
    </source>
</evidence>
<comment type="caution">
    <text evidence="3">The sequence shown here is derived from an EMBL/GenBank/DDBJ whole genome shotgun (WGS) entry which is preliminary data.</text>
</comment>
<dbReference type="NCBIfam" id="TIGR04183">
    <property type="entry name" value="Por_Secre_tail"/>
    <property type="match status" value="1"/>
</dbReference>
<evidence type="ECO:0000313" key="3">
    <source>
        <dbReference type="EMBL" id="OGK06906.1"/>
    </source>
</evidence>
<dbReference type="EMBL" id="MFYX01000018">
    <property type="protein sequence ID" value="OGK06906.1"/>
    <property type="molecule type" value="Genomic_DNA"/>
</dbReference>
<name>A0A1F7FKA2_UNCRA</name>
<dbReference type="AlphaFoldDB" id="A0A1F7FKA2"/>